<evidence type="ECO:0000256" key="6">
    <source>
        <dbReference type="ARBA" id="ARBA00022833"/>
    </source>
</evidence>
<dbReference type="STRING" id="294747.C5M960"/>
<dbReference type="eggNOG" id="KOG4780">
    <property type="taxonomic scope" value="Eukaryota"/>
</dbReference>
<evidence type="ECO:0000256" key="5">
    <source>
        <dbReference type="ARBA" id="ARBA00022801"/>
    </source>
</evidence>
<keyword evidence="6 12" id="KW-0862">Zinc</keyword>
<keyword evidence="7 12" id="KW-0904">Protein phosphatase</keyword>
<dbReference type="PANTHER" id="PTHR14732">
    <property type="entry name" value="RNA POLYMERASE II SUBUNIT B1 CTD PHOSPHATASE RPAP2-RELATED"/>
    <property type="match status" value="1"/>
</dbReference>
<comment type="catalytic activity">
    <reaction evidence="10 12">
        <text>O-phospho-L-threonyl-[protein] + H2O = L-threonyl-[protein] + phosphate</text>
        <dbReference type="Rhea" id="RHEA:47004"/>
        <dbReference type="Rhea" id="RHEA-COMP:11060"/>
        <dbReference type="Rhea" id="RHEA-COMP:11605"/>
        <dbReference type="ChEBI" id="CHEBI:15377"/>
        <dbReference type="ChEBI" id="CHEBI:30013"/>
        <dbReference type="ChEBI" id="CHEBI:43474"/>
        <dbReference type="ChEBI" id="CHEBI:61977"/>
        <dbReference type="EC" id="3.1.3.16"/>
    </reaction>
</comment>
<dbReference type="HOGENOM" id="CLU_086709_0_0_1"/>
<dbReference type="GO" id="GO:0008270">
    <property type="term" value="F:zinc ion binding"/>
    <property type="evidence" value="ECO:0007669"/>
    <property type="project" value="UniProtKB-KW"/>
</dbReference>
<keyword evidence="4 12" id="KW-0863">Zinc-finger</keyword>
<evidence type="ECO:0000256" key="4">
    <source>
        <dbReference type="ARBA" id="ARBA00022771"/>
    </source>
</evidence>
<comment type="similarity">
    <text evidence="2 11 12">Belongs to the RPAP2 family.</text>
</comment>
<evidence type="ECO:0000256" key="8">
    <source>
        <dbReference type="ARBA" id="ARBA00023242"/>
    </source>
</evidence>
<evidence type="ECO:0000256" key="10">
    <source>
        <dbReference type="ARBA" id="ARBA00048336"/>
    </source>
</evidence>
<evidence type="ECO:0000256" key="13">
    <source>
        <dbReference type="SAM" id="MobiDB-lite"/>
    </source>
</evidence>
<dbReference type="EMBL" id="GG692397">
    <property type="protein sequence ID" value="EER34114.1"/>
    <property type="molecule type" value="Genomic_DNA"/>
</dbReference>
<evidence type="ECO:0000256" key="3">
    <source>
        <dbReference type="ARBA" id="ARBA00022723"/>
    </source>
</evidence>
<dbReference type="VEuPathDB" id="FungiDB:CTRG_02932"/>
<dbReference type="InterPro" id="IPR039693">
    <property type="entry name" value="Rtr1/RPAP2"/>
</dbReference>
<dbReference type="GO" id="GO:0005634">
    <property type="term" value="C:nucleus"/>
    <property type="evidence" value="ECO:0007669"/>
    <property type="project" value="UniProtKB-SubCell"/>
</dbReference>
<feature type="compositionally biased region" description="Polar residues" evidence="13">
    <location>
        <begin position="249"/>
        <end position="258"/>
    </location>
</feature>
<keyword evidence="16" id="KW-1185">Reference proteome</keyword>
<comment type="function">
    <text evidence="12">Putative RNA polymerase II subunit B1 C-terminal domain (CTD) phosphatase involved in RNA polymerase II transcription regulation.</text>
</comment>
<proteinExistence type="inferred from homology"/>
<keyword evidence="3 12" id="KW-0479">Metal-binding</keyword>
<evidence type="ECO:0000256" key="12">
    <source>
        <dbReference type="RuleBase" id="RU367080"/>
    </source>
</evidence>
<evidence type="ECO:0000256" key="11">
    <source>
        <dbReference type="PROSITE-ProRule" id="PRU00812"/>
    </source>
</evidence>
<dbReference type="PANTHER" id="PTHR14732:SF0">
    <property type="entry name" value="RNA POLYMERASE II SUBUNIT B1 CTD PHOSPHATASE RPAP2-RELATED"/>
    <property type="match status" value="1"/>
</dbReference>
<dbReference type="Pfam" id="PF04181">
    <property type="entry name" value="RPAP2_Rtr1"/>
    <property type="match status" value="1"/>
</dbReference>
<name>C5M960_CANTT</name>
<dbReference type="RefSeq" id="XP_002548635.1">
    <property type="nucleotide sequence ID" value="XM_002548589.1"/>
</dbReference>
<dbReference type="GO" id="GO:0043175">
    <property type="term" value="F:RNA polymerase core enzyme binding"/>
    <property type="evidence" value="ECO:0007669"/>
    <property type="project" value="UniProtKB-UniRule"/>
</dbReference>
<keyword evidence="8 12" id="KW-0539">Nucleus</keyword>
<evidence type="ECO:0000313" key="15">
    <source>
        <dbReference type="EMBL" id="EER34114.1"/>
    </source>
</evidence>
<reference evidence="15 16" key="1">
    <citation type="journal article" date="2009" name="Nature">
        <title>Evolution of pathogenicity and sexual reproduction in eight Candida genomes.</title>
        <authorList>
            <person name="Butler G."/>
            <person name="Rasmussen M.D."/>
            <person name="Lin M.F."/>
            <person name="Santos M.A."/>
            <person name="Sakthikumar S."/>
            <person name="Munro C.A."/>
            <person name="Rheinbay E."/>
            <person name="Grabherr M."/>
            <person name="Forche A."/>
            <person name="Reedy J.L."/>
            <person name="Agrafioti I."/>
            <person name="Arnaud M.B."/>
            <person name="Bates S."/>
            <person name="Brown A.J."/>
            <person name="Brunke S."/>
            <person name="Costanzo M.C."/>
            <person name="Fitzpatrick D.A."/>
            <person name="de Groot P.W."/>
            <person name="Harris D."/>
            <person name="Hoyer L.L."/>
            <person name="Hube B."/>
            <person name="Klis F.M."/>
            <person name="Kodira C."/>
            <person name="Lennard N."/>
            <person name="Logue M.E."/>
            <person name="Martin R."/>
            <person name="Neiman A.M."/>
            <person name="Nikolaou E."/>
            <person name="Quail M.A."/>
            <person name="Quinn J."/>
            <person name="Santos M.C."/>
            <person name="Schmitzberger F.F."/>
            <person name="Sherlock G."/>
            <person name="Shah P."/>
            <person name="Silverstein K.A."/>
            <person name="Skrzypek M.S."/>
            <person name="Soll D."/>
            <person name="Staggs R."/>
            <person name="Stansfield I."/>
            <person name="Stumpf M.P."/>
            <person name="Sudbery P.E."/>
            <person name="Srikantha T."/>
            <person name="Zeng Q."/>
            <person name="Berman J."/>
            <person name="Berriman M."/>
            <person name="Heitman J."/>
            <person name="Gow N.A."/>
            <person name="Lorenz M.C."/>
            <person name="Birren B.W."/>
            <person name="Kellis M."/>
            <person name="Cuomo C.A."/>
        </authorList>
    </citation>
    <scope>NUCLEOTIDE SEQUENCE [LARGE SCALE GENOMIC DNA]</scope>
    <source>
        <strain evidence="16">ATCC MYA-3404 / T1</strain>
    </source>
</reference>
<feature type="compositionally biased region" description="Acidic residues" evidence="13">
    <location>
        <begin position="260"/>
        <end position="273"/>
    </location>
</feature>
<evidence type="ECO:0000256" key="1">
    <source>
        <dbReference type="ARBA" id="ARBA00004123"/>
    </source>
</evidence>
<comment type="catalytic activity">
    <reaction evidence="9 12">
        <text>O-phospho-L-seryl-[protein] + H2O = L-seryl-[protein] + phosphate</text>
        <dbReference type="Rhea" id="RHEA:20629"/>
        <dbReference type="Rhea" id="RHEA-COMP:9863"/>
        <dbReference type="Rhea" id="RHEA-COMP:11604"/>
        <dbReference type="ChEBI" id="CHEBI:15377"/>
        <dbReference type="ChEBI" id="CHEBI:29999"/>
        <dbReference type="ChEBI" id="CHEBI:43474"/>
        <dbReference type="ChEBI" id="CHEBI:83421"/>
        <dbReference type="EC" id="3.1.3.16"/>
    </reaction>
</comment>
<accession>C5M960</accession>
<dbReference type="EC" id="3.1.3.16" evidence="12"/>
<dbReference type="PROSITE" id="PS51479">
    <property type="entry name" value="ZF_RTR1"/>
    <property type="match status" value="1"/>
</dbReference>
<comment type="subcellular location">
    <subcellularLocation>
        <location evidence="1 12">Nucleus</location>
    </subcellularLocation>
</comment>
<dbReference type="KEGG" id="ctp:CTRG_02932"/>
<evidence type="ECO:0000313" key="16">
    <source>
        <dbReference type="Proteomes" id="UP000002037"/>
    </source>
</evidence>
<dbReference type="Proteomes" id="UP000002037">
    <property type="component" value="Unassembled WGS sequence"/>
</dbReference>
<gene>
    <name evidence="15" type="ORF">CTRG_02932</name>
</gene>
<dbReference type="Gene3D" id="1.25.40.820">
    <property type="match status" value="1"/>
</dbReference>
<sequence>MEPLALESFLPYLEPFNNHELLTPLECSKLSLIIVELLVDHYVDFPLLKFLSRFLTQELYDELVEERNIEHECGYIMCNQSPKSLVRRLSMNSNAFTQASSANDPGASTKYQIYNRKPSMILPNTYLSQYCCKDHYQASIFYRNQLSNEAIFSRKDIMTIPPFPMDRMNWYENSITCLEEVIAKHKELKQHGKSISEVIAMMNGLSVSDLENNELHEETNKLIKLIEDFEIVEKEEPNFHGDYQEHEIQNNNNSNTNGLPEEDDEEEEEEDYEEQLRSMTNNVDGYVTSNKSFGGYVV</sequence>
<evidence type="ECO:0000256" key="2">
    <source>
        <dbReference type="ARBA" id="ARBA00005676"/>
    </source>
</evidence>
<dbReference type="InterPro" id="IPR007308">
    <property type="entry name" value="Rtr1/RPAP2_dom"/>
</dbReference>
<evidence type="ECO:0000259" key="14">
    <source>
        <dbReference type="PROSITE" id="PS51479"/>
    </source>
</evidence>
<feature type="region of interest" description="Disordered" evidence="13">
    <location>
        <begin position="242"/>
        <end position="285"/>
    </location>
</feature>
<feature type="domain" description="RTR1-type" evidence="14">
    <location>
        <begin position="50"/>
        <end position="155"/>
    </location>
</feature>
<dbReference type="AlphaFoldDB" id="C5M960"/>
<dbReference type="GeneID" id="8299381"/>
<keyword evidence="5 12" id="KW-0378">Hydrolase</keyword>
<dbReference type="GO" id="GO:0005737">
    <property type="term" value="C:cytoplasm"/>
    <property type="evidence" value="ECO:0007669"/>
    <property type="project" value="TreeGrafter"/>
</dbReference>
<dbReference type="GO" id="GO:0008420">
    <property type="term" value="F:RNA polymerase II CTD heptapeptide repeat phosphatase activity"/>
    <property type="evidence" value="ECO:0007669"/>
    <property type="project" value="UniProtKB-UniRule"/>
</dbReference>
<evidence type="ECO:0000256" key="7">
    <source>
        <dbReference type="ARBA" id="ARBA00022912"/>
    </source>
</evidence>
<dbReference type="OrthoDB" id="2590500at2759"/>
<dbReference type="InterPro" id="IPR038534">
    <property type="entry name" value="Rtr1/RPAP2_sf"/>
</dbReference>
<evidence type="ECO:0000256" key="9">
    <source>
        <dbReference type="ARBA" id="ARBA00047761"/>
    </source>
</evidence>
<organism evidence="15 16">
    <name type="scientific">Candida tropicalis (strain ATCC MYA-3404 / T1)</name>
    <name type="common">Yeast</name>
    <dbReference type="NCBI Taxonomy" id="294747"/>
    <lineage>
        <taxon>Eukaryota</taxon>
        <taxon>Fungi</taxon>
        <taxon>Dikarya</taxon>
        <taxon>Ascomycota</taxon>
        <taxon>Saccharomycotina</taxon>
        <taxon>Pichiomycetes</taxon>
        <taxon>Debaryomycetaceae</taxon>
        <taxon>Candida/Lodderomyces clade</taxon>
        <taxon>Candida</taxon>
    </lineage>
</organism>
<protein>
    <recommendedName>
        <fullName evidence="12">RNA polymerase II subunit B1 CTD phosphatase RPAP2 homolog</fullName>
        <ecNumber evidence="12">3.1.3.16</ecNumber>
    </recommendedName>
</protein>